<gene>
    <name evidence="2" type="ORF">FSCOSCO3_A000302</name>
</gene>
<proteinExistence type="predicted"/>
<evidence type="ECO:0000313" key="3">
    <source>
        <dbReference type="Proteomes" id="UP001314229"/>
    </source>
</evidence>
<evidence type="ECO:0000256" key="1">
    <source>
        <dbReference type="SAM" id="MobiDB-lite"/>
    </source>
</evidence>
<sequence length="183" mass="19442">MAPIDASADPREELRVEPCERDPEAWEGAAPTSSQTGSPLRWKQRPPQWAVPPGIPALGSLVGGPEEAPSSGPVLPTAGSPVPQARPWLSSPTGPPRSLQPVRRKRGRIEGNTHPSCPLLHLPQPGHPDRPGHAPAVHARFLREAILQVSDAQARGTEIMAILQFQGAMQSAQECNMAASILG</sequence>
<evidence type="ECO:0000313" key="2">
    <source>
        <dbReference type="EMBL" id="CAK6966079.1"/>
    </source>
</evidence>
<protein>
    <submittedName>
        <fullName evidence="2">Uncharacterized protein</fullName>
    </submittedName>
</protein>
<accession>A0AAV1P708</accession>
<name>A0AAV1P708_SCOSC</name>
<dbReference type="AlphaFoldDB" id="A0AAV1P708"/>
<dbReference type="Proteomes" id="UP001314229">
    <property type="component" value="Unassembled WGS sequence"/>
</dbReference>
<keyword evidence="3" id="KW-1185">Reference proteome</keyword>
<organism evidence="2 3">
    <name type="scientific">Scomber scombrus</name>
    <name type="common">Atlantic mackerel</name>
    <name type="synonym">Scomber vernalis</name>
    <dbReference type="NCBI Taxonomy" id="13677"/>
    <lineage>
        <taxon>Eukaryota</taxon>
        <taxon>Metazoa</taxon>
        <taxon>Chordata</taxon>
        <taxon>Craniata</taxon>
        <taxon>Vertebrata</taxon>
        <taxon>Euteleostomi</taxon>
        <taxon>Actinopterygii</taxon>
        <taxon>Neopterygii</taxon>
        <taxon>Teleostei</taxon>
        <taxon>Neoteleostei</taxon>
        <taxon>Acanthomorphata</taxon>
        <taxon>Pelagiaria</taxon>
        <taxon>Scombriformes</taxon>
        <taxon>Scombridae</taxon>
        <taxon>Scomber</taxon>
    </lineage>
</organism>
<feature type="compositionally biased region" description="Basic and acidic residues" evidence="1">
    <location>
        <begin position="8"/>
        <end position="24"/>
    </location>
</feature>
<comment type="caution">
    <text evidence="2">The sequence shown here is derived from an EMBL/GenBank/DDBJ whole genome shotgun (WGS) entry which is preliminary data.</text>
</comment>
<reference evidence="2 3" key="1">
    <citation type="submission" date="2024-01" db="EMBL/GenBank/DDBJ databases">
        <authorList>
            <person name="Alioto T."/>
            <person name="Alioto T."/>
            <person name="Gomez Garrido J."/>
        </authorList>
    </citation>
    <scope>NUCLEOTIDE SEQUENCE [LARGE SCALE GENOMIC DNA]</scope>
</reference>
<dbReference type="EMBL" id="CAWUFR010000090">
    <property type="protein sequence ID" value="CAK6966079.1"/>
    <property type="molecule type" value="Genomic_DNA"/>
</dbReference>
<feature type="region of interest" description="Disordered" evidence="1">
    <location>
        <begin position="1"/>
        <end position="134"/>
    </location>
</feature>